<proteinExistence type="inferred from homology"/>
<dbReference type="PANTHER" id="PTHR43496">
    <property type="entry name" value="PROTEIN LPLB"/>
    <property type="match status" value="1"/>
</dbReference>
<feature type="transmembrane region" description="Helical" evidence="5">
    <location>
        <begin position="370"/>
        <end position="390"/>
    </location>
</feature>
<evidence type="ECO:0000256" key="5">
    <source>
        <dbReference type="RuleBase" id="RU363032"/>
    </source>
</evidence>
<evidence type="ECO:0000256" key="2">
    <source>
        <dbReference type="ARBA" id="ARBA00022692"/>
    </source>
</evidence>
<evidence type="ECO:0000259" key="6">
    <source>
        <dbReference type="PROSITE" id="PS50928"/>
    </source>
</evidence>
<name>A0A3P3XKR9_9SPIR</name>
<feature type="transmembrane region" description="Helical" evidence="5">
    <location>
        <begin position="168"/>
        <end position="189"/>
    </location>
</feature>
<feature type="transmembrane region" description="Helical" evidence="5">
    <location>
        <begin position="7"/>
        <end position="25"/>
    </location>
</feature>
<feature type="transmembrane region" description="Helical" evidence="5">
    <location>
        <begin position="196"/>
        <end position="215"/>
    </location>
</feature>
<feature type="transmembrane region" description="Helical" evidence="5">
    <location>
        <begin position="281"/>
        <end position="306"/>
    </location>
</feature>
<evidence type="ECO:0000256" key="4">
    <source>
        <dbReference type="ARBA" id="ARBA00023136"/>
    </source>
</evidence>
<feature type="transmembrane region" description="Helical" evidence="5">
    <location>
        <begin position="481"/>
        <end position="506"/>
    </location>
</feature>
<evidence type="ECO:0000256" key="3">
    <source>
        <dbReference type="ARBA" id="ARBA00022989"/>
    </source>
</evidence>
<dbReference type="CDD" id="cd06261">
    <property type="entry name" value="TM_PBP2"/>
    <property type="match status" value="2"/>
</dbReference>
<evidence type="ECO:0000313" key="7">
    <source>
        <dbReference type="EMBL" id="SLM14944.1"/>
    </source>
</evidence>
<feature type="transmembrane region" description="Helical" evidence="5">
    <location>
        <begin position="565"/>
        <end position="584"/>
    </location>
</feature>
<dbReference type="AlphaFoldDB" id="A0A3P3XKR9"/>
<feature type="transmembrane region" description="Helical" evidence="5">
    <location>
        <begin position="428"/>
        <end position="445"/>
    </location>
</feature>
<feature type="transmembrane region" description="Helical" evidence="5">
    <location>
        <begin position="701"/>
        <end position="721"/>
    </location>
</feature>
<feature type="transmembrane region" description="Helical" evidence="5">
    <location>
        <begin position="661"/>
        <end position="681"/>
    </location>
</feature>
<keyword evidence="5" id="KW-0813">Transport</keyword>
<keyword evidence="4 5" id="KW-0472">Membrane</keyword>
<dbReference type="InterPro" id="IPR000515">
    <property type="entry name" value="MetI-like"/>
</dbReference>
<feature type="transmembrane region" description="Helical" evidence="5">
    <location>
        <begin position="326"/>
        <end position="349"/>
    </location>
</feature>
<sequence length="734" mass="79175">MFTKKKLIVFAIVCAIFAAGEYWIFSTIQASFEKNAAKEITALARAIAASAPENNESLASWTEQLPSTYHGYRFFAFKGVPGEEGSEPAGGDSALSELWKLPSNADIAAKAAESVSYLEVFRWPSRVTFAGVPYTLIIAPVPDAEGSSARAALLIAADASGYVAFGRLVQTLAVVTFVLFALGFGIATFSRDPISGYAILVLAAVVVAFVAYPLFEAVRLTLIKQGRFSFDVWKTILSNRQYLQALWGSIQLGIVTATISTFIGFMYAFAVARTSMKGKKLVTALATMPVISPPFSLTLSIILLFGKNGIITKQWLGLQNFNIYGLGGLALVQTISMFPIAFLTMQGVLQAIDSTLEDASLDLNASRWHTFSHVTLPLAAPGLLSSWLLVFTNSLADFANPLLLSGSYRVLSVESYIEVTGMSRLNNGAALSLLLLLPTLTAFLVQRRWVSRKSFVVVTGKPSTRLSDLAAPGARRALTGFVVVVSGLIVALYLTIVAGCFVKNWGIDYTFTLVNIHEALTRGKQALISTITLAGIATPIAGVLSMVAAVILVRKKFPGKRILESLIMTPFAIPGTLVGISFILAFNKPPLLLVGTGAILVINYVIRELPVGLEGGVAALRQIDPSIEEAAADLGADQATIFRTIILPLIRPAFISSMSYTFVRSMTAVSAIIFLISARWYHITIQIYNFSENLRFGLASVLATTLIIIVLAVFGLMRLLIRQSEFLEKTVTAQ</sequence>
<dbReference type="InterPro" id="IPR035906">
    <property type="entry name" value="MetI-like_sf"/>
</dbReference>
<comment type="similarity">
    <text evidence="5">Belongs to the binding-protein-dependent transport system permease family.</text>
</comment>
<dbReference type="Gene3D" id="1.10.3720.10">
    <property type="entry name" value="MetI-like"/>
    <property type="match status" value="2"/>
</dbReference>
<evidence type="ECO:0000256" key="1">
    <source>
        <dbReference type="ARBA" id="ARBA00004651"/>
    </source>
</evidence>
<feature type="transmembrane region" description="Helical" evidence="5">
    <location>
        <begin position="526"/>
        <end position="553"/>
    </location>
</feature>
<dbReference type="GO" id="GO:0055085">
    <property type="term" value="P:transmembrane transport"/>
    <property type="evidence" value="ECO:0007669"/>
    <property type="project" value="InterPro"/>
</dbReference>
<feature type="domain" description="ABC transmembrane type-1" evidence="6">
    <location>
        <begin position="246"/>
        <end position="446"/>
    </location>
</feature>
<dbReference type="SUPFAM" id="SSF161098">
    <property type="entry name" value="MetI-like"/>
    <property type="match status" value="2"/>
</dbReference>
<dbReference type="EMBL" id="FWDM01000032">
    <property type="protein sequence ID" value="SLM14944.1"/>
    <property type="molecule type" value="Genomic_DNA"/>
</dbReference>
<dbReference type="Pfam" id="PF00528">
    <property type="entry name" value="BPD_transp_1"/>
    <property type="match status" value="2"/>
</dbReference>
<dbReference type="PROSITE" id="PS50928">
    <property type="entry name" value="ABC_TM1"/>
    <property type="match status" value="2"/>
</dbReference>
<feature type="domain" description="ABC transmembrane type-1" evidence="6">
    <location>
        <begin position="527"/>
        <end position="717"/>
    </location>
</feature>
<keyword evidence="3 5" id="KW-1133">Transmembrane helix</keyword>
<feature type="transmembrane region" description="Helical" evidence="5">
    <location>
        <begin position="590"/>
        <end position="606"/>
    </location>
</feature>
<gene>
    <name evidence="7" type="ORF">SPIROBIBN47_380004</name>
</gene>
<accession>A0A3P3XKR9</accession>
<comment type="subcellular location">
    <subcellularLocation>
        <location evidence="1 5">Cell membrane</location>
        <topology evidence="1 5">Multi-pass membrane protein</topology>
    </subcellularLocation>
</comment>
<keyword evidence="2 5" id="KW-0812">Transmembrane</keyword>
<reference evidence="7" key="1">
    <citation type="submission" date="2017-02" db="EMBL/GenBank/DDBJ databases">
        <authorList>
            <person name="Regsiter A."/>
            <person name="William W."/>
        </authorList>
    </citation>
    <scope>NUCLEOTIDE SEQUENCE</scope>
    <source>
        <strain evidence="7">Bib</strain>
    </source>
</reference>
<dbReference type="PANTHER" id="PTHR43496:SF1">
    <property type="entry name" value="POLYGALACTURONAN_RHAMNOGALACTURONAN TRANSPORT SYSTEM PERMEASE PROTEIN YTEP"/>
    <property type="match status" value="1"/>
</dbReference>
<feature type="transmembrane region" description="Helical" evidence="5">
    <location>
        <begin position="245"/>
        <end position="269"/>
    </location>
</feature>
<dbReference type="GO" id="GO:0005886">
    <property type="term" value="C:plasma membrane"/>
    <property type="evidence" value="ECO:0007669"/>
    <property type="project" value="UniProtKB-SubCell"/>
</dbReference>
<protein>
    <submittedName>
        <fullName evidence="7">ABC-type Fe3+ transport system, permease component</fullName>
    </submittedName>
</protein>
<organism evidence="7">
    <name type="scientific">uncultured spirochete</name>
    <dbReference type="NCBI Taxonomy" id="156406"/>
    <lineage>
        <taxon>Bacteria</taxon>
        <taxon>Pseudomonadati</taxon>
        <taxon>Spirochaetota</taxon>
        <taxon>Spirochaetia</taxon>
        <taxon>Spirochaetales</taxon>
        <taxon>environmental samples</taxon>
    </lineage>
</organism>